<reference evidence="4" key="2">
    <citation type="submission" date="2023-01" db="EMBL/GenBank/DDBJ databases">
        <authorList>
            <person name="Sun Q."/>
            <person name="Evtushenko L."/>
        </authorList>
    </citation>
    <scope>NUCLEOTIDE SEQUENCE</scope>
    <source>
        <strain evidence="4">VKM Ac-1069</strain>
    </source>
</reference>
<evidence type="ECO:0000313" key="4">
    <source>
        <dbReference type="EMBL" id="GLL10498.1"/>
    </source>
</evidence>
<organism evidence="4 5">
    <name type="scientific">Pseudonocardia halophobica</name>
    <dbReference type="NCBI Taxonomy" id="29401"/>
    <lineage>
        <taxon>Bacteria</taxon>
        <taxon>Bacillati</taxon>
        <taxon>Actinomycetota</taxon>
        <taxon>Actinomycetes</taxon>
        <taxon>Pseudonocardiales</taxon>
        <taxon>Pseudonocardiaceae</taxon>
        <taxon>Pseudonocardia</taxon>
    </lineage>
</organism>
<keyword evidence="5" id="KW-1185">Reference proteome</keyword>
<dbReference type="InterPro" id="IPR036291">
    <property type="entry name" value="NAD(P)-bd_dom_sf"/>
</dbReference>
<dbReference type="PANTHER" id="PTHR24321">
    <property type="entry name" value="DEHYDROGENASES, SHORT CHAIN"/>
    <property type="match status" value="1"/>
</dbReference>
<evidence type="ECO:0000313" key="5">
    <source>
        <dbReference type="Proteomes" id="UP001143463"/>
    </source>
</evidence>
<evidence type="ECO:0000256" key="1">
    <source>
        <dbReference type="ARBA" id="ARBA00006484"/>
    </source>
</evidence>
<accession>A0A9W6NVD5</accession>
<dbReference type="GO" id="GO:0016491">
    <property type="term" value="F:oxidoreductase activity"/>
    <property type="evidence" value="ECO:0007669"/>
    <property type="project" value="UniProtKB-KW"/>
</dbReference>
<dbReference type="InterPro" id="IPR002347">
    <property type="entry name" value="SDR_fam"/>
</dbReference>
<keyword evidence="3" id="KW-0472">Membrane</keyword>
<reference evidence="4" key="1">
    <citation type="journal article" date="2014" name="Int. J. Syst. Evol. Microbiol.">
        <title>Complete genome sequence of Corynebacterium casei LMG S-19264T (=DSM 44701T), isolated from a smear-ripened cheese.</title>
        <authorList>
            <consortium name="US DOE Joint Genome Institute (JGI-PGF)"/>
            <person name="Walter F."/>
            <person name="Albersmeier A."/>
            <person name="Kalinowski J."/>
            <person name="Ruckert C."/>
        </authorList>
    </citation>
    <scope>NUCLEOTIDE SEQUENCE</scope>
    <source>
        <strain evidence="4">VKM Ac-1069</strain>
    </source>
</reference>
<keyword evidence="3" id="KW-0812">Transmembrane</keyword>
<feature type="transmembrane region" description="Helical" evidence="3">
    <location>
        <begin position="122"/>
        <end position="141"/>
    </location>
</feature>
<keyword evidence="3" id="KW-1133">Transmembrane helix</keyword>
<evidence type="ECO:0000256" key="2">
    <source>
        <dbReference type="ARBA" id="ARBA00023002"/>
    </source>
</evidence>
<dbReference type="AlphaFoldDB" id="A0A9W6NVD5"/>
<keyword evidence="2" id="KW-0560">Oxidoreductase</keyword>
<protein>
    <recommendedName>
        <fullName evidence="6">SDR family oxidoreductase</fullName>
    </recommendedName>
</protein>
<proteinExistence type="inferred from homology"/>
<dbReference type="PRINTS" id="PR00081">
    <property type="entry name" value="GDHRDH"/>
</dbReference>
<sequence length="150" mass="15743">MSYVRVTRACLPVLRRTEGAAIVNNASDLARQPEAMPIDYAASKAAVLAMTKGLARAEGPHIRVNAVAPGPIWTPFWTKPGGFADTLAEVHGREPMAAVEYEMSQRGLPLARLGTAEEVGKVVVFLASGAAAFVTGAVWGVDGGSIRSLI</sequence>
<name>A0A9W6NVD5_9PSEU</name>
<evidence type="ECO:0008006" key="6">
    <source>
        <dbReference type="Google" id="ProtNLM"/>
    </source>
</evidence>
<dbReference type="Pfam" id="PF13561">
    <property type="entry name" value="adh_short_C2"/>
    <property type="match status" value="1"/>
</dbReference>
<dbReference type="Gene3D" id="3.40.50.720">
    <property type="entry name" value="NAD(P)-binding Rossmann-like Domain"/>
    <property type="match status" value="1"/>
</dbReference>
<comment type="similarity">
    <text evidence="1">Belongs to the short-chain dehydrogenases/reductases (SDR) family.</text>
</comment>
<dbReference type="Proteomes" id="UP001143463">
    <property type="component" value="Unassembled WGS sequence"/>
</dbReference>
<dbReference type="PANTHER" id="PTHR24321:SF8">
    <property type="entry name" value="ESTRADIOL 17-BETA-DEHYDROGENASE 8-RELATED"/>
    <property type="match status" value="1"/>
</dbReference>
<evidence type="ECO:0000256" key="3">
    <source>
        <dbReference type="SAM" id="Phobius"/>
    </source>
</evidence>
<dbReference type="EMBL" id="BSFQ01000005">
    <property type="protein sequence ID" value="GLL10498.1"/>
    <property type="molecule type" value="Genomic_DNA"/>
</dbReference>
<dbReference type="SUPFAM" id="SSF51735">
    <property type="entry name" value="NAD(P)-binding Rossmann-fold domains"/>
    <property type="match status" value="1"/>
</dbReference>
<comment type="caution">
    <text evidence="4">The sequence shown here is derived from an EMBL/GenBank/DDBJ whole genome shotgun (WGS) entry which is preliminary data.</text>
</comment>
<gene>
    <name evidence="4" type="ORF">GCM10017577_16380</name>
</gene>